<dbReference type="EMBL" id="OJIN01000175">
    <property type="protein sequence ID" value="SPD74791.1"/>
    <property type="molecule type" value="Genomic_DNA"/>
</dbReference>
<protein>
    <submittedName>
        <fullName evidence="1">Uncharacterized protein</fullName>
    </submittedName>
</protein>
<sequence>MKLRQLIPVRKTIIRPQHIGGTHTNVRCGKKENVGFMQFGLPLFEELVRSFSRQPEKINQISALVEELKKVESEQPIIPESFLRMWEVFQSAHKKKYAHD</sequence>
<organism evidence="1">
    <name type="scientific">uncultured Desulfobacterium sp</name>
    <dbReference type="NCBI Taxonomy" id="201089"/>
    <lineage>
        <taxon>Bacteria</taxon>
        <taxon>Pseudomonadati</taxon>
        <taxon>Thermodesulfobacteriota</taxon>
        <taxon>Desulfobacteria</taxon>
        <taxon>Desulfobacterales</taxon>
        <taxon>Desulfobacteriaceae</taxon>
        <taxon>Desulfobacterium</taxon>
        <taxon>environmental samples</taxon>
    </lineage>
</organism>
<reference evidence="1" key="1">
    <citation type="submission" date="2018-01" db="EMBL/GenBank/DDBJ databases">
        <authorList>
            <person name="Regsiter A."/>
            <person name="William W."/>
        </authorList>
    </citation>
    <scope>NUCLEOTIDE SEQUENCE</scope>
    <source>
        <strain evidence="1">TRIP AH-1</strain>
    </source>
</reference>
<evidence type="ECO:0000313" key="1">
    <source>
        <dbReference type="EMBL" id="SPD74791.1"/>
    </source>
</evidence>
<proteinExistence type="predicted"/>
<accession>A0A445MZM1</accession>
<dbReference type="AlphaFoldDB" id="A0A445MZM1"/>
<name>A0A445MZM1_9BACT</name>
<gene>
    <name evidence="1" type="ORF">PITCH_A340003</name>
</gene>